<evidence type="ECO:0000313" key="2">
    <source>
        <dbReference type="EMBL" id="KAJ9598546.1"/>
    </source>
</evidence>
<protein>
    <submittedName>
        <fullName evidence="2">Uncharacterized protein</fullName>
    </submittedName>
</protein>
<feature type="non-terminal residue" evidence="2">
    <location>
        <position position="1"/>
    </location>
</feature>
<name>A0AAD8AH62_DIPPU</name>
<dbReference type="AlphaFoldDB" id="A0AAD8AH62"/>
<feature type="non-terminal residue" evidence="2">
    <location>
        <position position="61"/>
    </location>
</feature>
<sequence>AAISTTVIQTIDIHLRKAAVCSRQLLQMHAALRRNDRNSGSRQLLQMHARTRRNVDRNSGS</sequence>
<reference evidence="2" key="1">
    <citation type="journal article" date="2023" name="IScience">
        <title>Live-bearing cockroach genome reveals convergent evolutionary mechanisms linked to viviparity in insects and beyond.</title>
        <authorList>
            <person name="Fouks B."/>
            <person name="Harrison M.C."/>
            <person name="Mikhailova A.A."/>
            <person name="Marchal E."/>
            <person name="English S."/>
            <person name="Carruthers M."/>
            <person name="Jennings E.C."/>
            <person name="Chiamaka E.L."/>
            <person name="Frigard R.A."/>
            <person name="Pippel M."/>
            <person name="Attardo G.M."/>
            <person name="Benoit J.B."/>
            <person name="Bornberg-Bauer E."/>
            <person name="Tobe S.S."/>
        </authorList>
    </citation>
    <scope>NUCLEOTIDE SEQUENCE</scope>
    <source>
        <strain evidence="2">Stay&amp;Tobe</strain>
    </source>
</reference>
<dbReference type="Proteomes" id="UP001233999">
    <property type="component" value="Unassembled WGS sequence"/>
</dbReference>
<keyword evidence="3" id="KW-1185">Reference proteome</keyword>
<evidence type="ECO:0000313" key="3">
    <source>
        <dbReference type="Proteomes" id="UP001233999"/>
    </source>
</evidence>
<feature type="region of interest" description="Disordered" evidence="1">
    <location>
        <begin position="34"/>
        <end position="61"/>
    </location>
</feature>
<evidence type="ECO:0000256" key="1">
    <source>
        <dbReference type="SAM" id="MobiDB-lite"/>
    </source>
</evidence>
<dbReference type="EMBL" id="JASPKZ010001210">
    <property type="protein sequence ID" value="KAJ9598546.1"/>
    <property type="molecule type" value="Genomic_DNA"/>
</dbReference>
<gene>
    <name evidence="2" type="ORF">L9F63_010778</name>
</gene>
<comment type="caution">
    <text evidence="2">The sequence shown here is derived from an EMBL/GenBank/DDBJ whole genome shotgun (WGS) entry which is preliminary data.</text>
</comment>
<reference evidence="2" key="2">
    <citation type="submission" date="2023-05" db="EMBL/GenBank/DDBJ databases">
        <authorList>
            <person name="Fouks B."/>
        </authorList>
    </citation>
    <scope>NUCLEOTIDE SEQUENCE</scope>
    <source>
        <strain evidence="2">Stay&amp;Tobe</strain>
        <tissue evidence="2">Testes</tissue>
    </source>
</reference>
<organism evidence="2 3">
    <name type="scientific">Diploptera punctata</name>
    <name type="common">Pacific beetle cockroach</name>
    <dbReference type="NCBI Taxonomy" id="6984"/>
    <lineage>
        <taxon>Eukaryota</taxon>
        <taxon>Metazoa</taxon>
        <taxon>Ecdysozoa</taxon>
        <taxon>Arthropoda</taxon>
        <taxon>Hexapoda</taxon>
        <taxon>Insecta</taxon>
        <taxon>Pterygota</taxon>
        <taxon>Neoptera</taxon>
        <taxon>Polyneoptera</taxon>
        <taxon>Dictyoptera</taxon>
        <taxon>Blattodea</taxon>
        <taxon>Blaberoidea</taxon>
        <taxon>Blaberidae</taxon>
        <taxon>Diplopterinae</taxon>
        <taxon>Diploptera</taxon>
    </lineage>
</organism>
<accession>A0AAD8AH62</accession>
<proteinExistence type="predicted"/>